<dbReference type="eggNOG" id="KOG4552">
    <property type="taxonomic scope" value="Eukaryota"/>
</dbReference>
<gene>
    <name evidence="6" type="primary">MED4</name>
    <name evidence="9" type="ORF">PTSG_04714</name>
</gene>
<dbReference type="AlphaFoldDB" id="F2U9H8"/>
<keyword evidence="10" id="KW-1185">Reference proteome</keyword>
<accession>F2U9H8</accession>
<comment type="function">
    <text evidence="6">Component of the Mediator complex, a coactivator involved in the regulated transcription of nearly all RNA polymerase II-dependent genes. Mediator functions as a bridge to convey information from gene-specific regulatory proteins to the basal RNA polymerase II transcription machinery. Mediator is recruited to promoters by direct interactions with regulatory proteins and serves as a scaffold for the assembly of a functional preinitiation complex with RNA polymerase II and the general transcription factors.</text>
</comment>
<dbReference type="STRING" id="946362.F2U9H8"/>
<dbReference type="Proteomes" id="UP000007799">
    <property type="component" value="Unassembled WGS sequence"/>
</dbReference>
<feature type="compositionally biased region" description="Polar residues" evidence="8">
    <location>
        <begin position="188"/>
        <end position="198"/>
    </location>
</feature>
<comment type="subcellular location">
    <subcellularLocation>
        <location evidence="1 6">Nucleus</location>
    </subcellularLocation>
</comment>
<evidence type="ECO:0000256" key="5">
    <source>
        <dbReference type="ARBA" id="ARBA00023242"/>
    </source>
</evidence>
<dbReference type="RefSeq" id="XP_004994036.1">
    <property type="nucleotide sequence ID" value="XM_004993979.1"/>
</dbReference>
<feature type="compositionally biased region" description="Acidic residues" evidence="8">
    <location>
        <begin position="259"/>
        <end position="271"/>
    </location>
</feature>
<keyword evidence="4 6" id="KW-0804">Transcription</keyword>
<dbReference type="Pfam" id="PF10018">
    <property type="entry name" value="Med4"/>
    <property type="match status" value="1"/>
</dbReference>
<dbReference type="GO" id="GO:0006357">
    <property type="term" value="P:regulation of transcription by RNA polymerase II"/>
    <property type="evidence" value="ECO:0007669"/>
    <property type="project" value="InterPro"/>
</dbReference>
<dbReference type="EMBL" id="GL832965">
    <property type="protein sequence ID" value="EGD73005.1"/>
    <property type="molecule type" value="Genomic_DNA"/>
</dbReference>
<proteinExistence type="inferred from homology"/>
<dbReference type="GO" id="GO:0070847">
    <property type="term" value="C:core mediator complex"/>
    <property type="evidence" value="ECO:0007669"/>
    <property type="project" value="TreeGrafter"/>
</dbReference>
<feature type="coiled-coil region" evidence="7">
    <location>
        <begin position="48"/>
        <end position="78"/>
    </location>
</feature>
<dbReference type="KEGG" id="sre:PTSG_04714"/>
<dbReference type="PANTHER" id="PTHR13208:SF2">
    <property type="entry name" value="MEDIATOR OF RNA POLYMERASE II TRANSCRIPTION SUBUNIT 4"/>
    <property type="match status" value="1"/>
</dbReference>
<dbReference type="GO" id="GO:0003712">
    <property type="term" value="F:transcription coregulator activity"/>
    <property type="evidence" value="ECO:0007669"/>
    <property type="project" value="InterPro"/>
</dbReference>
<keyword evidence="5 6" id="KW-0539">Nucleus</keyword>
<evidence type="ECO:0000256" key="4">
    <source>
        <dbReference type="ARBA" id="ARBA00023163"/>
    </source>
</evidence>
<dbReference type="OrthoDB" id="1929813at2759"/>
<sequence length="271" mass="30367">MDDLERFGALSKQLFEAVRQWPVPAHAATKCKELLRALEHTQRRLTDVAELYDHRIDLQRQIQALRKAQQSREEKTRQELTRLRSVEASLDEVVHLSKKKLAHVERAEHTNLDVGVLLRYAHLISTSYATSAPKHWNADDPRRPYPQEMELNSGILPSVAAEMKQRRVARVGGGGAGDGEDEEHEATTFFQQQLQHQPSAEPPTAALLQQRTSAEDEEGLTASEAGGEEQKVKRAKTVGSSTETSAAPAKDQEFYVPDEYLDSDDESGSDF</sequence>
<evidence type="ECO:0000256" key="1">
    <source>
        <dbReference type="ARBA" id="ARBA00004123"/>
    </source>
</evidence>
<evidence type="ECO:0000256" key="3">
    <source>
        <dbReference type="ARBA" id="ARBA00023015"/>
    </source>
</evidence>
<evidence type="ECO:0000256" key="8">
    <source>
        <dbReference type="SAM" id="MobiDB-lite"/>
    </source>
</evidence>
<dbReference type="GeneID" id="16074614"/>
<evidence type="ECO:0000256" key="2">
    <source>
        <dbReference type="ARBA" id="ARBA00009626"/>
    </source>
</evidence>
<organism evidence="10">
    <name type="scientific">Salpingoeca rosetta (strain ATCC 50818 / BSB-021)</name>
    <dbReference type="NCBI Taxonomy" id="946362"/>
    <lineage>
        <taxon>Eukaryota</taxon>
        <taxon>Choanoflagellata</taxon>
        <taxon>Craspedida</taxon>
        <taxon>Salpingoecidae</taxon>
        <taxon>Salpingoeca</taxon>
    </lineage>
</organism>
<dbReference type="PANTHER" id="PTHR13208">
    <property type="entry name" value="MEDIATOR OF RNA POLYMERASE II TRANSCRIPTION SUBUNIT 4"/>
    <property type="match status" value="1"/>
</dbReference>
<keyword evidence="7" id="KW-0175">Coiled coil</keyword>
<dbReference type="GO" id="GO:0016592">
    <property type="term" value="C:mediator complex"/>
    <property type="evidence" value="ECO:0007669"/>
    <property type="project" value="InterPro"/>
</dbReference>
<comment type="subunit">
    <text evidence="6">Component of the Mediator complex.</text>
</comment>
<reference evidence="9" key="1">
    <citation type="submission" date="2009-08" db="EMBL/GenBank/DDBJ databases">
        <title>Annotation of Salpingoeca rosetta.</title>
        <authorList>
            <consortium name="The Broad Institute Genome Sequencing Platform"/>
            <person name="Russ C."/>
            <person name="Cuomo C."/>
            <person name="Burger G."/>
            <person name="Gray M.W."/>
            <person name="Holland P.W.H."/>
            <person name="King N."/>
            <person name="Lang F.B.F."/>
            <person name="Roger A.J."/>
            <person name="Ruiz-Trillo I."/>
            <person name="Young S.K."/>
            <person name="Zeng Q."/>
            <person name="Gargeya S."/>
            <person name="Alvarado L."/>
            <person name="Berlin A."/>
            <person name="Chapman S.B."/>
            <person name="Chen Z."/>
            <person name="Freedman E."/>
            <person name="Gellesch M."/>
            <person name="Goldberg J."/>
            <person name="Griggs A."/>
            <person name="Gujja S."/>
            <person name="Heilman E."/>
            <person name="Heiman D."/>
            <person name="Howarth C."/>
            <person name="Mehta T."/>
            <person name="Neiman D."/>
            <person name="Pearson M."/>
            <person name="Roberts A."/>
            <person name="Saif S."/>
            <person name="Shea T."/>
            <person name="Shenoy N."/>
            <person name="Sisk P."/>
            <person name="Stolte C."/>
            <person name="Sykes S."/>
            <person name="White J."/>
            <person name="Yandava C."/>
            <person name="Haas B."/>
            <person name="Nusbaum C."/>
            <person name="Birren B."/>
        </authorList>
    </citation>
    <scope>NUCLEOTIDE SEQUENCE [LARGE SCALE GENOMIC DNA]</scope>
    <source>
        <strain evidence="9">ATCC 50818</strain>
    </source>
</reference>
<keyword evidence="3 6" id="KW-0805">Transcription regulation</keyword>
<dbReference type="InterPro" id="IPR019258">
    <property type="entry name" value="Mediator_Med4"/>
</dbReference>
<keyword evidence="6" id="KW-0010">Activator</keyword>
<dbReference type="InParanoid" id="F2U9H8"/>
<feature type="region of interest" description="Disordered" evidence="8">
    <location>
        <begin position="170"/>
        <end position="271"/>
    </location>
</feature>
<name>F2U9H8_SALR5</name>
<comment type="similarity">
    <text evidence="2 6">Belongs to the Mediator complex subunit 4 family.</text>
</comment>
<evidence type="ECO:0000313" key="10">
    <source>
        <dbReference type="Proteomes" id="UP000007799"/>
    </source>
</evidence>
<protein>
    <recommendedName>
        <fullName evidence="6">Mediator of RNA polymerase II transcription subunit 4</fullName>
    </recommendedName>
    <alternativeName>
        <fullName evidence="6">Mediator complex subunit 4</fullName>
    </alternativeName>
</protein>
<evidence type="ECO:0000256" key="7">
    <source>
        <dbReference type="SAM" id="Coils"/>
    </source>
</evidence>
<evidence type="ECO:0000256" key="6">
    <source>
        <dbReference type="RuleBase" id="RU364141"/>
    </source>
</evidence>
<evidence type="ECO:0000313" key="9">
    <source>
        <dbReference type="EMBL" id="EGD73005.1"/>
    </source>
</evidence>